<keyword evidence="6" id="KW-0931">ER-Golgi transport</keyword>
<keyword evidence="7" id="KW-0653">Protein transport</keyword>
<keyword evidence="10" id="KW-0675">Receptor</keyword>
<keyword evidence="5" id="KW-0256">Endoplasmic reticulum</keyword>
<comment type="subcellular location">
    <subcellularLocation>
        <location evidence="1">Endoplasmic reticulum membrane</location>
        <topology evidence="1">Multi-pass membrane protein</topology>
    </subcellularLocation>
</comment>
<evidence type="ECO:0000256" key="6">
    <source>
        <dbReference type="ARBA" id="ARBA00022892"/>
    </source>
</evidence>
<feature type="transmembrane region" description="Helical" evidence="11">
    <location>
        <begin position="62"/>
        <end position="82"/>
    </location>
</feature>
<feature type="transmembrane region" description="Helical" evidence="11">
    <location>
        <begin position="182"/>
        <end position="203"/>
    </location>
</feature>
<dbReference type="GO" id="GO:0006621">
    <property type="term" value="P:protein retention in ER lumen"/>
    <property type="evidence" value="ECO:0007669"/>
    <property type="project" value="InterPro"/>
</dbReference>
<keyword evidence="13" id="KW-1185">Reference proteome</keyword>
<dbReference type="Proteomes" id="UP001178507">
    <property type="component" value="Unassembled WGS sequence"/>
</dbReference>
<comment type="caution">
    <text evidence="12">The sequence shown here is derived from an EMBL/GenBank/DDBJ whole genome shotgun (WGS) entry which is preliminary data.</text>
</comment>
<proteinExistence type="inferred from homology"/>
<evidence type="ECO:0000256" key="4">
    <source>
        <dbReference type="ARBA" id="ARBA00022692"/>
    </source>
</evidence>
<dbReference type="Pfam" id="PF00810">
    <property type="entry name" value="ER_lumen_recept"/>
    <property type="match status" value="1"/>
</dbReference>
<dbReference type="GO" id="GO:0005789">
    <property type="term" value="C:endoplasmic reticulum membrane"/>
    <property type="evidence" value="ECO:0007669"/>
    <property type="project" value="UniProtKB-SubCell"/>
</dbReference>
<dbReference type="InterPro" id="IPR000133">
    <property type="entry name" value="ER_ret_rcpt"/>
</dbReference>
<accession>A0AA36JK29</accession>
<name>A0AA36JK29_9DINO</name>
<gene>
    <name evidence="12" type="ORF">EVOR1521_LOCUS29327</name>
</gene>
<dbReference type="PRINTS" id="PR00660">
    <property type="entry name" value="ERLUMENR"/>
</dbReference>
<evidence type="ECO:0000256" key="3">
    <source>
        <dbReference type="ARBA" id="ARBA00022448"/>
    </source>
</evidence>
<feature type="transmembrane region" description="Helical" evidence="11">
    <location>
        <begin position="155"/>
        <end position="176"/>
    </location>
</feature>
<keyword evidence="9 11" id="KW-0472">Membrane</keyword>
<evidence type="ECO:0000256" key="8">
    <source>
        <dbReference type="ARBA" id="ARBA00022989"/>
    </source>
</evidence>
<evidence type="ECO:0000256" key="10">
    <source>
        <dbReference type="ARBA" id="ARBA00023170"/>
    </source>
</evidence>
<dbReference type="AlphaFoldDB" id="A0AA36JK29"/>
<keyword evidence="3" id="KW-0813">Transport</keyword>
<organism evidence="12 13">
    <name type="scientific">Effrenium voratum</name>
    <dbReference type="NCBI Taxonomy" id="2562239"/>
    <lineage>
        <taxon>Eukaryota</taxon>
        <taxon>Sar</taxon>
        <taxon>Alveolata</taxon>
        <taxon>Dinophyceae</taxon>
        <taxon>Suessiales</taxon>
        <taxon>Symbiodiniaceae</taxon>
        <taxon>Effrenium</taxon>
    </lineage>
</organism>
<evidence type="ECO:0000313" key="12">
    <source>
        <dbReference type="EMBL" id="CAJ1407688.1"/>
    </source>
</evidence>
<dbReference type="EMBL" id="CAUJNA010003685">
    <property type="protein sequence ID" value="CAJ1407688.1"/>
    <property type="molecule type" value="Genomic_DNA"/>
</dbReference>
<dbReference type="PANTHER" id="PTHR10585">
    <property type="entry name" value="ER LUMEN PROTEIN RETAINING RECEPTOR"/>
    <property type="match status" value="1"/>
</dbReference>
<feature type="transmembrane region" description="Helical" evidence="11">
    <location>
        <begin position="94"/>
        <end position="112"/>
    </location>
</feature>
<protein>
    <recommendedName>
        <fullName evidence="14">ER lumen protein-retaining receptor</fullName>
    </recommendedName>
</protein>
<evidence type="ECO:0000256" key="2">
    <source>
        <dbReference type="ARBA" id="ARBA00010120"/>
    </source>
</evidence>
<evidence type="ECO:0000256" key="7">
    <source>
        <dbReference type="ARBA" id="ARBA00022927"/>
    </source>
</evidence>
<dbReference type="GO" id="GO:0016192">
    <property type="term" value="P:vesicle-mediated transport"/>
    <property type="evidence" value="ECO:0007669"/>
    <property type="project" value="UniProtKB-KW"/>
</dbReference>
<keyword evidence="4 11" id="KW-0812">Transmembrane</keyword>
<comment type="similarity">
    <text evidence="2">Belongs to the ERD2 family.</text>
</comment>
<evidence type="ECO:0000256" key="9">
    <source>
        <dbReference type="ARBA" id="ARBA00023136"/>
    </source>
</evidence>
<dbReference type="GO" id="GO:0015031">
    <property type="term" value="P:protein transport"/>
    <property type="evidence" value="ECO:0007669"/>
    <property type="project" value="UniProtKB-KW"/>
</dbReference>
<sequence>MEIFLFLVGYFVQFGASCILLYKIWKHKSIYGLSIDTQAAYLLASVSRCVWSMETRLVETKFAYLELCLSTAVAVGLSFMCYQFLHTAPKQSTPFLRVYATCPAALVLAFFFHPGDEWFSMQIWVSYTMFQEAMGLLPQLWLMRKMHEVEPLTSHYVGLIVVARFIRMCFWGKMYFLGEHFLQLFFADVLHTLLSADYMYLWCRKLQYGGRLIYSQSAA</sequence>
<reference evidence="12" key="1">
    <citation type="submission" date="2023-08" db="EMBL/GenBank/DDBJ databases">
        <authorList>
            <person name="Chen Y."/>
            <person name="Shah S."/>
            <person name="Dougan E. K."/>
            <person name="Thang M."/>
            <person name="Chan C."/>
        </authorList>
    </citation>
    <scope>NUCLEOTIDE SEQUENCE</scope>
</reference>
<evidence type="ECO:0008006" key="14">
    <source>
        <dbReference type="Google" id="ProtNLM"/>
    </source>
</evidence>
<feature type="transmembrane region" description="Helical" evidence="11">
    <location>
        <begin position="7"/>
        <end position="25"/>
    </location>
</feature>
<evidence type="ECO:0000256" key="5">
    <source>
        <dbReference type="ARBA" id="ARBA00022824"/>
    </source>
</evidence>
<evidence type="ECO:0000256" key="1">
    <source>
        <dbReference type="ARBA" id="ARBA00004477"/>
    </source>
</evidence>
<dbReference type="GO" id="GO:0046923">
    <property type="term" value="F:ER retention sequence binding"/>
    <property type="evidence" value="ECO:0007669"/>
    <property type="project" value="InterPro"/>
</dbReference>
<keyword evidence="8 11" id="KW-1133">Transmembrane helix</keyword>
<evidence type="ECO:0000256" key="11">
    <source>
        <dbReference type="SAM" id="Phobius"/>
    </source>
</evidence>
<evidence type="ECO:0000313" key="13">
    <source>
        <dbReference type="Proteomes" id="UP001178507"/>
    </source>
</evidence>